<keyword evidence="1" id="KW-1133">Transmembrane helix</keyword>
<dbReference type="InterPro" id="IPR036259">
    <property type="entry name" value="MFS_trans_sf"/>
</dbReference>
<dbReference type="RefSeq" id="WP_336604393.1">
    <property type="nucleotide sequence ID" value="NZ_JBFQGM010000001.1"/>
</dbReference>
<comment type="caution">
    <text evidence="2">The sequence shown here is derived from an EMBL/GenBank/DDBJ whole genome shotgun (WGS) entry which is preliminary data.</text>
</comment>
<keyword evidence="1" id="KW-0812">Transmembrane</keyword>
<dbReference type="SUPFAM" id="SSF103473">
    <property type="entry name" value="MFS general substrate transporter"/>
    <property type="match status" value="1"/>
</dbReference>
<protein>
    <recommendedName>
        <fullName evidence="4">MFS transporter</fullName>
    </recommendedName>
</protein>
<feature type="transmembrane region" description="Helical" evidence="1">
    <location>
        <begin position="84"/>
        <end position="107"/>
    </location>
</feature>
<dbReference type="PANTHER" id="PTHR23528:SF1">
    <property type="entry name" value="MAJOR FACILITATOR SUPERFAMILY (MFS) PROFILE DOMAIN-CONTAINING PROTEIN"/>
    <property type="match status" value="1"/>
</dbReference>
<keyword evidence="3" id="KW-1185">Reference proteome</keyword>
<dbReference type="PANTHER" id="PTHR23528">
    <property type="match status" value="1"/>
</dbReference>
<dbReference type="EMBL" id="JBFQGM010000001">
    <property type="protein sequence ID" value="MFL9459037.1"/>
    <property type="molecule type" value="Genomic_DNA"/>
</dbReference>
<gene>
    <name evidence="2" type="ORF">AB0759_00075</name>
</gene>
<proteinExistence type="predicted"/>
<reference evidence="2 3" key="1">
    <citation type="submission" date="2024-07" db="EMBL/GenBank/DDBJ databases">
        <authorList>
            <person name="Tripathy S."/>
        </authorList>
    </citation>
    <scope>NUCLEOTIDE SEQUENCE [LARGE SCALE GENOMIC DNA]</scope>
    <source>
        <strain evidence="2 3">VB-61278_2</strain>
    </source>
</reference>
<evidence type="ECO:0000313" key="2">
    <source>
        <dbReference type="EMBL" id="MFL9459037.1"/>
    </source>
</evidence>
<accession>A0ABW8WDE7</accession>
<feature type="transmembrane region" description="Helical" evidence="1">
    <location>
        <begin position="50"/>
        <end position="72"/>
    </location>
</feature>
<sequence>MEKNTGTIPHILWLQVCSLAGVQGAITLSWLIYALYLPRLLAGFGFPESLAVWVLIVENALAVVMEPLFGALSDKAKYQIGRSFPFISVGVILSSAFFIAIPTLTVFFPVSDITRTLLPLMAIAWAMAMTVFRSPAIRL</sequence>
<evidence type="ECO:0000313" key="3">
    <source>
        <dbReference type="Proteomes" id="UP001628874"/>
    </source>
</evidence>
<feature type="transmembrane region" description="Helical" evidence="1">
    <location>
        <begin position="113"/>
        <end position="132"/>
    </location>
</feature>
<organism evidence="2 3">
    <name type="scientific">Scytonema tolypothrichoides VB-61278_2</name>
    <dbReference type="NCBI Taxonomy" id="3232314"/>
    <lineage>
        <taxon>Bacteria</taxon>
        <taxon>Bacillati</taxon>
        <taxon>Cyanobacteriota</taxon>
        <taxon>Cyanophyceae</taxon>
        <taxon>Nostocales</taxon>
        <taxon>Scytonemataceae</taxon>
        <taxon>Scytonema</taxon>
    </lineage>
</organism>
<evidence type="ECO:0008006" key="4">
    <source>
        <dbReference type="Google" id="ProtNLM"/>
    </source>
</evidence>
<name>A0ABW8WDE7_9CYAN</name>
<keyword evidence="1" id="KW-0472">Membrane</keyword>
<evidence type="ECO:0000256" key="1">
    <source>
        <dbReference type="SAM" id="Phobius"/>
    </source>
</evidence>
<feature type="transmembrane region" description="Helical" evidence="1">
    <location>
        <begin position="12"/>
        <end position="38"/>
    </location>
</feature>
<dbReference type="Proteomes" id="UP001628874">
    <property type="component" value="Unassembled WGS sequence"/>
</dbReference>